<protein>
    <recommendedName>
        <fullName evidence="2">Helix-turn-helix domain-containing protein</fullName>
    </recommendedName>
</protein>
<dbReference type="AlphaFoldDB" id="A0AA38VD62"/>
<gene>
    <name evidence="3" type="ORF">NKR19_g9707</name>
</gene>
<sequence length="207" mass="22335">MGSGSSKAAQAGARKFPTRAPGTAPPRPSSHPRPNPEPPRPSPATFSKDEAIRADAPNQETVPTEFMSPAFAARLKELGAVQPNPHFSNSSTAGRPPRGETGDPSTQYQSPPPPNWPSARDNATLGVLEARRRLQEQADAEIESMGRASDRGKELLDVGTIRRVLLLRQQGVGDREIEERFGLREGVVRRLGPRGVVEAVKVELSPQ</sequence>
<dbReference type="EMBL" id="JANBVN010000251">
    <property type="protein sequence ID" value="KAJ9130893.1"/>
    <property type="molecule type" value="Genomic_DNA"/>
</dbReference>
<evidence type="ECO:0000313" key="3">
    <source>
        <dbReference type="EMBL" id="KAJ9130893.1"/>
    </source>
</evidence>
<evidence type="ECO:0000313" key="4">
    <source>
        <dbReference type="Proteomes" id="UP001174691"/>
    </source>
</evidence>
<keyword evidence="4" id="KW-1185">Reference proteome</keyword>
<evidence type="ECO:0000256" key="1">
    <source>
        <dbReference type="SAM" id="MobiDB-lite"/>
    </source>
</evidence>
<evidence type="ECO:0000259" key="2">
    <source>
        <dbReference type="Pfam" id="PF22943"/>
    </source>
</evidence>
<name>A0AA38VD62_9PEZI</name>
<feature type="region of interest" description="Disordered" evidence="1">
    <location>
        <begin position="1"/>
        <end position="123"/>
    </location>
</feature>
<comment type="caution">
    <text evidence="3">The sequence shown here is derived from an EMBL/GenBank/DDBJ whole genome shotgun (WGS) entry which is preliminary data.</text>
</comment>
<dbReference type="Pfam" id="PF22943">
    <property type="entry name" value="HTH_68"/>
    <property type="match status" value="1"/>
</dbReference>
<organism evidence="3 4">
    <name type="scientific">Coniochaeta hoffmannii</name>
    <dbReference type="NCBI Taxonomy" id="91930"/>
    <lineage>
        <taxon>Eukaryota</taxon>
        <taxon>Fungi</taxon>
        <taxon>Dikarya</taxon>
        <taxon>Ascomycota</taxon>
        <taxon>Pezizomycotina</taxon>
        <taxon>Sordariomycetes</taxon>
        <taxon>Sordariomycetidae</taxon>
        <taxon>Coniochaetales</taxon>
        <taxon>Coniochaetaceae</taxon>
        <taxon>Coniochaeta</taxon>
    </lineage>
</organism>
<dbReference type="Proteomes" id="UP001174691">
    <property type="component" value="Unassembled WGS sequence"/>
</dbReference>
<reference evidence="3" key="1">
    <citation type="submission" date="2022-07" db="EMBL/GenBank/DDBJ databases">
        <title>Fungi with potential for degradation of polypropylene.</title>
        <authorList>
            <person name="Gostincar C."/>
        </authorList>
    </citation>
    <scope>NUCLEOTIDE SEQUENCE</scope>
    <source>
        <strain evidence="3">EXF-13287</strain>
    </source>
</reference>
<feature type="compositionally biased region" description="Low complexity" evidence="1">
    <location>
        <begin position="1"/>
        <end position="22"/>
    </location>
</feature>
<feature type="compositionally biased region" description="Pro residues" evidence="1">
    <location>
        <begin position="23"/>
        <end position="42"/>
    </location>
</feature>
<feature type="domain" description="Helix-turn-helix" evidence="2">
    <location>
        <begin position="155"/>
        <end position="198"/>
    </location>
</feature>
<dbReference type="InterPro" id="IPR054448">
    <property type="entry name" value="HTH_put_ascomycetes"/>
</dbReference>
<proteinExistence type="predicted"/>
<accession>A0AA38VD62</accession>